<dbReference type="AlphaFoldDB" id="A0A1G8M802"/>
<protein>
    <submittedName>
        <fullName evidence="1">Uncharacterized protein</fullName>
    </submittedName>
</protein>
<gene>
    <name evidence="1" type="ORF">SAMN05216466_12864</name>
</gene>
<name>A0A1G8M802_9BURK</name>
<organism evidence="1 2">
    <name type="scientific">Paraburkholderia phenazinium</name>
    <dbReference type="NCBI Taxonomy" id="60549"/>
    <lineage>
        <taxon>Bacteria</taxon>
        <taxon>Pseudomonadati</taxon>
        <taxon>Pseudomonadota</taxon>
        <taxon>Betaproteobacteria</taxon>
        <taxon>Burkholderiales</taxon>
        <taxon>Burkholderiaceae</taxon>
        <taxon>Paraburkholderia</taxon>
    </lineage>
</organism>
<sequence length="81" mass="8544">MPAFADFSCHTQTAENTRTSPINAITAATTGGMTFSFDGDTRLYAGRRGTDAALTPYSDQLASSQAVALATGVDWRSPTPR</sequence>
<accession>A0A1G8M802</accession>
<proteinExistence type="predicted"/>
<dbReference type="EMBL" id="FNCJ01000028">
    <property type="protein sequence ID" value="SDI63500.1"/>
    <property type="molecule type" value="Genomic_DNA"/>
</dbReference>
<evidence type="ECO:0000313" key="1">
    <source>
        <dbReference type="EMBL" id="SDI63500.1"/>
    </source>
</evidence>
<reference evidence="1 2" key="1">
    <citation type="submission" date="2016-10" db="EMBL/GenBank/DDBJ databases">
        <authorList>
            <person name="de Groot N.N."/>
        </authorList>
    </citation>
    <scope>NUCLEOTIDE SEQUENCE [LARGE SCALE GENOMIC DNA]</scope>
    <source>
        <strain evidence="1 2">LMG 2247</strain>
    </source>
</reference>
<dbReference type="Proteomes" id="UP000199706">
    <property type="component" value="Unassembled WGS sequence"/>
</dbReference>
<evidence type="ECO:0000313" key="2">
    <source>
        <dbReference type="Proteomes" id="UP000199706"/>
    </source>
</evidence>